<dbReference type="GO" id="GO:0034464">
    <property type="term" value="C:BBSome"/>
    <property type="evidence" value="ECO:0007669"/>
    <property type="project" value="InterPro"/>
</dbReference>
<dbReference type="InterPro" id="IPR055381">
    <property type="entry name" value="BBS2_CtH_dom"/>
</dbReference>
<proteinExistence type="predicted"/>
<protein>
    <submittedName>
        <fullName evidence="12">Uncharacterized protein</fullName>
    </submittedName>
</protein>
<keyword evidence="13" id="KW-1185">Reference proteome</keyword>
<dbReference type="InterPro" id="IPR029333">
    <property type="entry name" value="BBS2_GAE_dom"/>
</dbReference>
<evidence type="ECO:0000259" key="9">
    <source>
        <dbReference type="Pfam" id="PF23350"/>
    </source>
</evidence>
<reference evidence="12" key="1">
    <citation type="submission" date="2021-01" db="EMBL/GenBank/DDBJ databases">
        <authorList>
            <consortium name="Genoscope - CEA"/>
            <person name="William W."/>
        </authorList>
    </citation>
    <scope>NUCLEOTIDE SEQUENCE</scope>
</reference>
<gene>
    <name evidence="12" type="ORF">PPRIM_AZ9-3.1.T0210257</name>
</gene>
<evidence type="ECO:0000256" key="5">
    <source>
        <dbReference type="ARBA" id="ARBA00023212"/>
    </source>
</evidence>
<accession>A0A8S1KEF2</accession>
<sequence length="667" mass="75911">MIVQSYNFSLKYDIIMATAGKLIGDTTSLIGFTSIGSILLFQNNTSNFLNMKREFKSLDVINQCLVMASENTLTVHDVENNFDQCFVEVNDGINTLAIGQYYNGKQIQELIFVGGNCSIQGFNVQGEEIYWNVASDEVVSLCVFGFDNEYYIAVGTADNCVRLLKGEEIVFQFNTQSLPLSFAGIIYFDQTYLITGMENGSIKLHRQQLELWHNNEDQEKIFKLICNDENHLIVGRRNGQIELRSLKNGQLIQKVNSDEQLSGLLYSDLRGVGVNQIIAISKSGNVKGYTIVDKDTDNLNLSQSSILNELTQKKQELLQQMQLDKMPTGLDIRCGFQKNIANQCLNLVFILSEPGYYITQAIIFHDTYYKEGYIVNNPQPSDKLFAPLKQLVDNQKVMLNCKVFVSSNPHGNYFLILETSPTFPKFANFQYVDQDLKIQSFIEAKINERVPRYVKWIDQCFNINEDIKKKFESTNEFVFNTINIVNQQKLQIHFDSKEGKVIIRCDSIATCGDIIQDLCDFIQIQDLMTVGQFPVEMQEFKKVLEAVQQHKSSKLQISGDVAEAMNLVKSYIVKAEDSRMIGDIKTMQKMYANVMVQNKAIQSELYKKKQNNDILMNNLKEVNAMISKASQLRVGNAKIAITNMCRNAVKKNNLLTLIEVIQQGREI</sequence>
<evidence type="ECO:0000259" key="7">
    <source>
        <dbReference type="Pfam" id="PF14782"/>
    </source>
</evidence>
<dbReference type="GO" id="GO:0031514">
    <property type="term" value="C:motile cilium"/>
    <property type="evidence" value="ECO:0007669"/>
    <property type="project" value="TreeGrafter"/>
</dbReference>
<dbReference type="Pfam" id="PF14782">
    <property type="entry name" value="BBS2_GAE"/>
    <property type="match status" value="1"/>
</dbReference>
<dbReference type="PANTHER" id="PTHR32465:SF0">
    <property type="entry name" value="BARDET-BIEDL SYNDROME 2 PROTEIN"/>
    <property type="match status" value="1"/>
</dbReference>
<dbReference type="EMBL" id="CAJJDM010000019">
    <property type="protein sequence ID" value="CAD8054020.1"/>
    <property type="molecule type" value="Genomic_DNA"/>
</dbReference>
<name>A0A8S1KEF2_PARPR</name>
<evidence type="ECO:0000256" key="2">
    <source>
        <dbReference type="ARBA" id="ARBA00004245"/>
    </source>
</evidence>
<evidence type="ECO:0000313" key="13">
    <source>
        <dbReference type="Proteomes" id="UP000688137"/>
    </source>
</evidence>
<keyword evidence="3" id="KW-0963">Cytoplasm</keyword>
<dbReference type="Proteomes" id="UP000688137">
    <property type="component" value="Unassembled WGS sequence"/>
</dbReference>
<feature type="domain" description="BBS2 C-terminal helix bundle" evidence="10">
    <location>
        <begin position="636"/>
        <end position="662"/>
    </location>
</feature>
<dbReference type="InterPro" id="IPR029429">
    <property type="entry name" value="BBS2_Mid"/>
</dbReference>
<dbReference type="PANTHER" id="PTHR32465">
    <property type="entry name" value="BARDET-BIEDL SYNDROME 2 PROTEIN"/>
    <property type="match status" value="1"/>
</dbReference>
<dbReference type="InterPro" id="IPR016616">
    <property type="entry name" value="Bardet-Biedl_syndrome_2_prot"/>
</dbReference>
<dbReference type="Pfam" id="PF23350">
    <property type="entry name" value="BBS2_pf"/>
    <property type="match status" value="1"/>
</dbReference>
<feature type="domain" description="BBS2 hairpin" evidence="11">
    <location>
        <begin position="534"/>
        <end position="631"/>
    </location>
</feature>
<dbReference type="OMA" id="MSDGANC"/>
<evidence type="ECO:0000259" key="10">
    <source>
        <dbReference type="Pfam" id="PF23351"/>
    </source>
</evidence>
<feature type="domain" description="BBS2 GAE" evidence="7">
    <location>
        <begin position="339"/>
        <end position="426"/>
    </location>
</feature>
<dbReference type="Pfam" id="PF23351">
    <property type="entry name" value="BBS2_CtH"/>
    <property type="match status" value="1"/>
</dbReference>
<feature type="domain" description="BBS2 platform" evidence="9">
    <location>
        <begin position="430"/>
        <end position="522"/>
    </location>
</feature>
<keyword evidence="5" id="KW-0206">Cytoskeleton</keyword>
<dbReference type="AlphaFoldDB" id="A0A8S1KEF2"/>
<dbReference type="GO" id="GO:1905515">
    <property type="term" value="P:non-motile cilium assembly"/>
    <property type="evidence" value="ECO:0007669"/>
    <property type="project" value="InterPro"/>
</dbReference>
<keyword evidence="4" id="KW-0969">Cilium</keyword>
<keyword evidence="6" id="KW-0966">Cell projection</keyword>
<comment type="subcellular location">
    <subcellularLocation>
        <location evidence="1">Cell projection</location>
        <location evidence="1">Cilium</location>
    </subcellularLocation>
    <subcellularLocation>
        <location evidence="2">Cytoplasm</location>
        <location evidence="2">Cytoskeleton</location>
    </subcellularLocation>
</comment>
<evidence type="ECO:0000259" key="11">
    <source>
        <dbReference type="Pfam" id="PF23353"/>
    </source>
</evidence>
<comment type="caution">
    <text evidence="12">The sequence shown here is derived from an EMBL/GenBank/DDBJ whole genome shotgun (WGS) entry which is preliminary data.</text>
</comment>
<dbReference type="GO" id="GO:0036064">
    <property type="term" value="C:ciliary basal body"/>
    <property type="evidence" value="ECO:0007669"/>
    <property type="project" value="TreeGrafter"/>
</dbReference>
<evidence type="ECO:0000256" key="6">
    <source>
        <dbReference type="ARBA" id="ARBA00023273"/>
    </source>
</evidence>
<dbReference type="Pfam" id="PF14783">
    <property type="entry name" value="BBS2_Mid"/>
    <property type="match status" value="1"/>
</dbReference>
<dbReference type="InterPro" id="IPR055379">
    <property type="entry name" value="BBS2_pf_dom"/>
</dbReference>
<organism evidence="12 13">
    <name type="scientific">Paramecium primaurelia</name>
    <dbReference type="NCBI Taxonomy" id="5886"/>
    <lineage>
        <taxon>Eukaryota</taxon>
        <taxon>Sar</taxon>
        <taxon>Alveolata</taxon>
        <taxon>Ciliophora</taxon>
        <taxon>Intramacronucleata</taxon>
        <taxon>Oligohymenophorea</taxon>
        <taxon>Peniculida</taxon>
        <taxon>Parameciidae</taxon>
        <taxon>Paramecium</taxon>
    </lineage>
</organism>
<evidence type="ECO:0000256" key="1">
    <source>
        <dbReference type="ARBA" id="ARBA00004138"/>
    </source>
</evidence>
<evidence type="ECO:0000256" key="4">
    <source>
        <dbReference type="ARBA" id="ARBA00023069"/>
    </source>
</evidence>
<evidence type="ECO:0000313" key="12">
    <source>
        <dbReference type="EMBL" id="CAD8054020.1"/>
    </source>
</evidence>
<dbReference type="GO" id="GO:0016020">
    <property type="term" value="C:membrane"/>
    <property type="evidence" value="ECO:0007669"/>
    <property type="project" value="TreeGrafter"/>
</dbReference>
<dbReference type="InterPro" id="IPR055380">
    <property type="entry name" value="BBS2_hp_dom"/>
</dbReference>
<evidence type="ECO:0000259" key="8">
    <source>
        <dbReference type="Pfam" id="PF14783"/>
    </source>
</evidence>
<dbReference type="Pfam" id="PF23353">
    <property type="entry name" value="BBS2_hp"/>
    <property type="match status" value="1"/>
</dbReference>
<evidence type="ECO:0000256" key="3">
    <source>
        <dbReference type="ARBA" id="ARBA00022490"/>
    </source>
</evidence>
<feature type="domain" description="Ciliary BBSome complex subunit 2 middle region" evidence="8">
    <location>
        <begin position="140"/>
        <end position="244"/>
    </location>
</feature>